<name>F2LXN7_HIPMA</name>
<organism evidence="2 3">
    <name type="scientific">Hippea maritima (strain ATCC 700847 / DSM 10411 / MH2)</name>
    <dbReference type="NCBI Taxonomy" id="760142"/>
    <lineage>
        <taxon>Bacteria</taxon>
        <taxon>Pseudomonadati</taxon>
        <taxon>Campylobacterota</taxon>
        <taxon>Desulfurellia</taxon>
        <taxon>Desulfurellales</taxon>
        <taxon>Hippeaceae</taxon>
        <taxon>Hippea</taxon>
    </lineage>
</organism>
<dbReference type="Gene3D" id="3.90.950.20">
    <property type="entry name" value="CinA-like"/>
    <property type="match status" value="1"/>
</dbReference>
<dbReference type="AlphaFoldDB" id="F2LXN7"/>
<dbReference type="Proteomes" id="UP000008139">
    <property type="component" value="Chromosome"/>
</dbReference>
<accession>F2LXN7</accession>
<keyword evidence="3" id="KW-1185">Reference proteome</keyword>
<dbReference type="InParanoid" id="F2LXN7"/>
<dbReference type="NCBIfam" id="TIGR00199">
    <property type="entry name" value="PncC_domain"/>
    <property type="match status" value="1"/>
</dbReference>
<dbReference type="InterPro" id="IPR008136">
    <property type="entry name" value="CinA_C"/>
</dbReference>
<evidence type="ECO:0000313" key="2">
    <source>
        <dbReference type="EMBL" id="AEA33223.1"/>
    </source>
</evidence>
<proteinExistence type="predicted"/>
<sequence length="338" mass="37342">MKTAVIYIGVGIDSGLPDEFFFKYGIEISLKCNVYNTTQLRNVAKIAFESNDGLIFIYSKSKWSDLQKVMLVEFERSSVFVDEKEPFVLAKGFKRFLDGVFFDFVYEKPVAFLPYNLKENLDASVVLSHFTSESALVKVFRCDIEKDKNLIYKDEVECIFSVQRKDVDKYEKLKGCYTTTGKSAEDALFDVLENKKVKIATAESCTSGLIAAKIANVPGVSAYLEGGAVTYSNKLKTNILKVQANILYNVGAVSEQTAKAMAVGAINLTNADFSIATTGIAGPGGATKDKQVGLVYIAAASKKGVVVEKVVFSGNRRIIREKSTRYSILLLREFILSQ</sequence>
<protein>
    <submittedName>
        <fullName evidence="2">CinA domain protein</fullName>
    </submittedName>
</protein>
<dbReference type="EMBL" id="CP002606">
    <property type="protein sequence ID" value="AEA33223.1"/>
    <property type="molecule type" value="Genomic_DNA"/>
</dbReference>
<dbReference type="RefSeq" id="WP_013681267.1">
    <property type="nucleotide sequence ID" value="NC_015318.1"/>
</dbReference>
<feature type="domain" description="CinA C-terminal" evidence="1">
    <location>
        <begin position="184"/>
        <end position="334"/>
    </location>
</feature>
<reference evidence="3" key="2">
    <citation type="submission" date="2011-03" db="EMBL/GenBank/DDBJ databases">
        <title>The complete genome of Hippea maritima DSM 10411.</title>
        <authorList>
            <consortium name="US DOE Joint Genome Institute (JGI-PGF)"/>
            <person name="Lucas S."/>
            <person name="Copeland A."/>
            <person name="Lapidus A."/>
            <person name="Bruce D."/>
            <person name="Goodwin L."/>
            <person name="Pitluck S."/>
            <person name="Peters L."/>
            <person name="Kyrpides N."/>
            <person name="Mavromatis K."/>
            <person name="Pagani I."/>
            <person name="Ivanova N."/>
            <person name="Mikhailova N."/>
            <person name="Lu M."/>
            <person name="Detter J.C."/>
            <person name="Tapia R."/>
            <person name="Han C."/>
            <person name="Land M."/>
            <person name="Hauser L."/>
            <person name="Markowitz V."/>
            <person name="Cheng J.-F."/>
            <person name="Hugenholtz P."/>
            <person name="Woyke T."/>
            <person name="Wu D."/>
            <person name="Spring S."/>
            <person name="Schroeder M."/>
            <person name="Brambilla E."/>
            <person name="Klenk H.-P."/>
            <person name="Eisen J.A."/>
        </authorList>
    </citation>
    <scope>NUCLEOTIDE SEQUENCE [LARGE SCALE GENOMIC DNA]</scope>
    <source>
        <strain evidence="3">ATCC 700847 / DSM 10411 / MH2</strain>
    </source>
</reference>
<dbReference type="STRING" id="760142.Hipma_0246"/>
<reference evidence="2 3" key="1">
    <citation type="journal article" date="2011" name="Stand. Genomic Sci.">
        <title>Complete genome sequence of the thermophilic sulfur-reducer Hippea maritima type strain (MH(2)).</title>
        <authorList>
            <person name="Huntemann M."/>
            <person name="Lu M."/>
            <person name="Nolan M."/>
            <person name="Lapidus A."/>
            <person name="Lucas S."/>
            <person name="Hammon N."/>
            <person name="Deshpande S."/>
            <person name="Cheng J.F."/>
            <person name="Tapia R."/>
            <person name="Han C."/>
            <person name="Goodwin L."/>
            <person name="Pitluck S."/>
            <person name="Liolios K."/>
            <person name="Pagani I."/>
            <person name="Ivanova N."/>
            <person name="Ovchinikova G."/>
            <person name="Pati A."/>
            <person name="Chen A."/>
            <person name="Palaniappan K."/>
            <person name="Land M."/>
            <person name="Hauser L."/>
            <person name="Jeffries C.D."/>
            <person name="Detter J.C."/>
            <person name="Brambilla E.M."/>
            <person name="Rohde M."/>
            <person name="Spring S."/>
            <person name="Goker M."/>
            <person name="Woyke T."/>
            <person name="Bristow J."/>
            <person name="Eisen J.A."/>
            <person name="Markowitz V."/>
            <person name="Hugenholtz P."/>
            <person name="Kyrpides N.C."/>
            <person name="Klenk H.P."/>
            <person name="Mavromatis K."/>
        </authorList>
    </citation>
    <scope>NUCLEOTIDE SEQUENCE [LARGE SCALE GENOMIC DNA]</scope>
    <source>
        <strain evidence="3">ATCC 700847 / DSM 10411 / MH2</strain>
    </source>
</reference>
<dbReference type="KEGG" id="hmr:Hipma_0246"/>
<dbReference type="Pfam" id="PF02464">
    <property type="entry name" value="CinA"/>
    <property type="match status" value="1"/>
</dbReference>
<evidence type="ECO:0000259" key="1">
    <source>
        <dbReference type="Pfam" id="PF02464"/>
    </source>
</evidence>
<gene>
    <name evidence="2" type="ordered locus">Hipma_0246</name>
</gene>
<dbReference type="SUPFAM" id="SSF142433">
    <property type="entry name" value="CinA-like"/>
    <property type="match status" value="1"/>
</dbReference>
<dbReference type="InterPro" id="IPR036653">
    <property type="entry name" value="CinA-like_C"/>
</dbReference>
<evidence type="ECO:0000313" key="3">
    <source>
        <dbReference type="Proteomes" id="UP000008139"/>
    </source>
</evidence>
<dbReference type="HOGENOM" id="CLU_820785_0_0_7"/>
<dbReference type="eggNOG" id="COG1546">
    <property type="taxonomic scope" value="Bacteria"/>
</dbReference>